<evidence type="ECO:0000256" key="1">
    <source>
        <dbReference type="SAM" id="MobiDB-lite"/>
    </source>
</evidence>
<dbReference type="Gene3D" id="2.40.10.200">
    <property type="entry name" value="STY4665 C-terminal domain-like"/>
    <property type="match status" value="1"/>
</dbReference>
<proteinExistence type="predicted"/>
<keyword evidence="4" id="KW-0067">ATP-binding</keyword>
<keyword evidence="4" id="KW-0547">Nucleotide-binding</keyword>
<dbReference type="AlphaFoldDB" id="A0A1G8CHZ9"/>
<dbReference type="EMBL" id="FNDD01000016">
    <property type="protein sequence ID" value="SDH45042.1"/>
    <property type="molecule type" value="Genomic_DNA"/>
</dbReference>
<dbReference type="InterPro" id="IPR011093">
    <property type="entry name" value="TraI_2_C"/>
</dbReference>
<dbReference type="Pfam" id="PF07515">
    <property type="entry name" value="TraI_2_C"/>
    <property type="match status" value="1"/>
</dbReference>
<protein>
    <submittedName>
        <fullName evidence="4">Putative conjugal transfer nickase/helicase TraI C-term</fullName>
    </submittedName>
</protein>
<gene>
    <name evidence="4" type="ORF">SAMN04488136_11677</name>
</gene>
<evidence type="ECO:0000313" key="4">
    <source>
        <dbReference type="EMBL" id="SDH45042.1"/>
    </source>
</evidence>
<dbReference type="Pfam" id="PF07514">
    <property type="entry name" value="TraI_2"/>
    <property type="match status" value="1"/>
</dbReference>
<accession>A0A1G8CHZ9</accession>
<dbReference type="RefSeq" id="WP_176765597.1">
    <property type="nucleotide sequence ID" value="NZ_FNDD01000016.1"/>
</dbReference>
<dbReference type="GO" id="GO:0004386">
    <property type="term" value="F:helicase activity"/>
    <property type="evidence" value="ECO:0007669"/>
    <property type="project" value="UniProtKB-KW"/>
</dbReference>
<evidence type="ECO:0000259" key="2">
    <source>
        <dbReference type="Pfam" id="PF07514"/>
    </source>
</evidence>
<name>A0A1G8CHZ9_9VIBR</name>
<dbReference type="InterPro" id="IPR036390">
    <property type="entry name" value="WH_DNA-bd_sf"/>
</dbReference>
<feature type="domain" description="Putative conjugal transfer nickase/helicase TraI C-terminal" evidence="3">
    <location>
        <begin position="539"/>
        <end position="648"/>
    </location>
</feature>
<dbReference type="Gene3D" id="1.10.10.10">
    <property type="entry name" value="Winged helix-like DNA-binding domain superfamily/Winged helix DNA-binding domain"/>
    <property type="match status" value="1"/>
</dbReference>
<organism evidence="4 5">
    <name type="scientific">Vibrio xiamenensis</name>
    <dbReference type="NCBI Taxonomy" id="861298"/>
    <lineage>
        <taxon>Bacteria</taxon>
        <taxon>Pseudomonadati</taxon>
        <taxon>Pseudomonadota</taxon>
        <taxon>Gammaproteobacteria</taxon>
        <taxon>Vibrionales</taxon>
        <taxon>Vibrionaceae</taxon>
        <taxon>Vibrio</taxon>
    </lineage>
</organism>
<dbReference type="Proteomes" id="UP000198854">
    <property type="component" value="Unassembled WGS sequence"/>
</dbReference>
<keyword evidence="4" id="KW-0378">Hydrolase</keyword>
<feature type="region of interest" description="Disordered" evidence="1">
    <location>
        <begin position="424"/>
        <end position="460"/>
    </location>
</feature>
<keyword evidence="5" id="KW-1185">Reference proteome</keyword>
<feature type="domain" description="Uncharacterised" evidence="2">
    <location>
        <begin position="43"/>
        <end position="342"/>
    </location>
</feature>
<sequence>MKKILAGLFGSGKKEVQDTTVEQPSLYTVRSSQQLLEPHLLTLEKIRECTSLRDRDWQSIYMPMFENMAMMVQLLPASAGHHHNKAGGLLAHTLEIALYAARAKRAVVYNSTGAENEVKLLQQAFTFACISAAVMHDLGKLVTDIIVVDKDTGKRWNPILGPMMVGVPYAFKWNRGHKRSKQDHEQASGLLVSLIIPAIGIKWLSDIDDTLYRLWISSITGHGEGFGGDVYNVVHRADIESAKTNLNAETLELSDTAVSNQGFNQVDGGARYFHEPFIKYWSNTLSDGSWKLNKPGAAAWVTDDHVLIVAPSRLVETVNALRSTVDRNLPQDIATIVRQLHDLRALSTLVDDAKTIFKLEIYDPEGIGQASEWKKELSFIAVPRELVDPNKQLENFKGMVVNNLDGNCIWDGVNVAHNDTALEKPDCKDEQPKQPESEVVHSDKPTEPAIKQKVETKRSAKNIDSDNVTAAEISELVAKQMNTNVTPPSMSPDIARLLAVPHREAESDQSRSIMDEWANMGSRLGEPTKNDGDVEPKPDGFWEWLMVERLAGSLKVNQFDAPVHILNLGQGAQGFLVSPLVFFEYLEAIEQLDSKTIGTNSPQLIAVQKEFFKYSKHNSWLGRDIARFSVKSNAKRASIKMLSGVILSVDATKELFEGQYLSLDISDFIDTR</sequence>
<dbReference type="NCBIfam" id="NF041494">
    <property type="entry name" value="MobH"/>
    <property type="match status" value="1"/>
</dbReference>
<evidence type="ECO:0000313" key="5">
    <source>
        <dbReference type="Proteomes" id="UP000198854"/>
    </source>
</evidence>
<dbReference type="InterPro" id="IPR011119">
    <property type="entry name" value="Unchr_helicase_relaxase_TraI"/>
</dbReference>
<evidence type="ECO:0000259" key="3">
    <source>
        <dbReference type="Pfam" id="PF07515"/>
    </source>
</evidence>
<dbReference type="Gene3D" id="1.10.3210.40">
    <property type="match status" value="1"/>
</dbReference>
<dbReference type="STRING" id="861298.SAMN04488136_11677"/>
<dbReference type="InterPro" id="IPR036388">
    <property type="entry name" value="WH-like_DNA-bd_sf"/>
</dbReference>
<reference evidence="5" key="1">
    <citation type="submission" date="2016-10" db="EMBL/GenBank/DDBJ databases">
        <authorList>
            <person name="Varghese N."/>
            <person name="Submissions S."/>
        </authorList>
    </citation>
    <scope>NUCLEOTIDE SEQUENCE [LARGE SCALE GENOMIC DNA]</scope>
    <source>
        <strain evidence="5">CGMCC 1.10228</strain>
    </source>
</reference>
<dbReference type="SUPFAM" id="SSF46785">
    <property type="entry name" value="Winged helix' DNA-binding domain"/>
    <property type="match status" value="1"/>
</dbReference>
<keyword evidence="4" id="KW-0347">Helicase</keyword>